<dbReference type="Proteomes" id="UP001336020">
    <property type="component" value="Unassembled WGS sequence"/>
</dbReference>
<organism evidence="1 2">
    <name type="scientific">Rhodococcus artemisiae</name>
    <dbReference type="NCBI Taxonomy" id="714159"/>
    <lineage>
        <taxon>Bacteria</taxon>
        <taxon>Bacillati</taxon>
        <taxon>Actinomycetota</taxon>
        <taxon>Actinomycetes</taxon>
        <taxon>Mycobacteriales</taxon>
        <taxon>Nocardiaceae</taxon>
        <taxon>Rhodococcus</taxon>
    </lineage>
</organism>
<dbReference type="SUPFAM" id="SSF47598">
    <property type="entry name" value="Ribbon-helix-helix"/>
    <property type="match status" value="1"/>
</dbReference>
<dbReference type="InterPro" id="IPR010985">
    <property type="entry name" value="Ribbon_hlx_hlx"/>
</dbReference>
<keyword evidence="2" id="KW-1185">Reference proteome</keyword>
<evidence type="ECO:0000313" key="2">
    <source>
        <dbReference type="Proteomes" id="UP001336020"/>
    </source>
</evidence>
<proteinExistence type="predicted"/>
<dbReference type="Pfam" id="PF05534">
    <property type="entry name" value="HicB"/>
    <property type="match status" value="1"/>
</dbReference>
<protein>
    <submittedName>
        <fullName evidence="1">Toxin-antitoxin system HicB family antitoxin</fullName>
    </submittedName>
</protein>
<reference evidence="1 2" key="1">
    <citation type="submission" date="2023-07" db="EMBL/GenBank/DDBJ databases">
        <authorList>
            <person name="Girao M."/>
            <person name="Carvalho M.F."/>
        </authorList>
    </citation>
    <scope>NUCLEOTIDE SEQUENCE [LARGE SCALE GENOMIC DNA]</scope>
    <source>
        <strain evidence="1 2">YIM65754</strain>
    </source>
</reference>
<accession>A0ABU7LJM4</accession>
<evidence type="ECO:0000313" key="1">
    <source>
        <dbReference type="EMBL" id="MEE2061764.1"/>
    </source>
</evidence>
<gene>
    <name evidence="1" type="ORF">Q7514_29995</name>
</gene>
<comment type="caution">
    <text evidence="1">The sequence shown here is derived from an EMBL/GenBank/DDBJ whole genome shotgun (WGS) entry which is preliminary data.</text>
</comment>
<sequence>MAQPHKGDRAAMTLRIPSELHQQLSKDAENAKVALSQYIADLLALQAGRPDLAREVGKVSAM</sequence>
<dbReference type="RefSeq" id="WP_330136905.1">
    <property type="nucleotide sequence ID" value="NZ_JAUTXY010000021.1"/>
</dbReference>
<dbReference type="InterPro" id="IPR008651">
    <property type="entry name" value="Uncharacterised_HicB"/>
</dbReference>
<name>A0ABU7LJM4_9NOCA</name>
<dbReference type="EMBL" id="JAUTXY010000021">
    <property type="protein sequence ID" value="MEE2061764.1"/>
    <property type="molecule type" value="Genomic_DNA"/>
</dbReference>